<evidence type="ECO:0000313" key="2">
    <source>
        <dbReference type="Proteomes" id="UP000288766"/>
    </source>
</evidence>
<dbReference type="Proteomes" id="UP000288766">
    <property type="component" value="Unassembled WGS sequence"/>
</dbReference>
<feature type="non-terminal residue" evidence="1">
    <location>
        <position position="40"/>
    </location>
</feature>
<comment type="caution">
    <text evidence="1">The sequence shown here is derived from an EMBL/GenBank/DDBJ whole genome shotgun (WGS) entry which is preliminary data.</text>
</comment>
<dbReference type="EMBL" id="RJEO01000029">
    <property type="protein sequence ID" value="RVY27092.1"/>
    <property type="molecule type" value="Genomic_DNA"/>
</dbReference>
<dbReference type="AlphaFoldDB" id="A0A438PNP5"/>
<reference evidence="1 2" key="1">
    <citation type="submission" date="2018-10" db="EMBL/GenBank/DDBJ databases">
        <title>Genetic determinants and prediction of antibiotic resistance phenotypes in Helicobacter pylori.</title>
        <authorList>
            <person name="Wagner K."/>
        </authorList>
    </citation>
    <scope>NUCLEOTIDE SEQUENCE [LARGE SCALE GENOMIC DNA]</scope>
    <source>
        <strain evidence="1 2">ZH15</strain>
    </source>
</reference>
<protein>
    <submittedName>
        <fullName evidence="1">CagY like protein</fullName>
    </submittedName>
</protein>
<name>A0A438PNP5_HELPX</name>
<proteinExistence type="predicted"/>
<sequence>MCFLPSYLLEPYEKLLTPEARKLLEQQALDCLKNAKTEAD</sequence>
<organism evidence="1 2">
    <name type="scientific">Helicobacter pylori</name>
    <name type="common">Campylobacter pylori</name>
    <dbReference type="NCBI Taxonomy" id="210"/>
    <lineage>
        <taxon>Bacteria</taxon>
        <taxon>Pseudomonadati</taxon>
        <taxon>Campylobacterota</taxon>
        <taxon>Epsilonproteobacteria</taxon>
        <taxon>Campylobacterales</taxon>
        <taxon>Helicobacteraceae</taxon>
        <taxon>Helicobacter</taxon>
    </lineage>
</organism>
<gene>
    <name evidence="1" type="ORF">ECC12_07845</name>
</gene>
<dbReference type="InterPro" id="IPR010853">
    <property type="entry name" value="CagY_M"/>
</dbReference>
<accession>A0A438PNP5</accession>
<dbReference type="Pfam" id="PF07337">
    <property type="entry name" value="CagY_M"/>
    <property type="match status" value="1"/>
</dbReference>
<evidence type="ECO:0000313" key="1">
    <source>
        <dbReference type="EMBL" id="RVY27092.1"/>
    </source>
</evidence>